<dbReference type="EMBL" id="FWFW01000007">
    <property type="protein sequence ID" value="SLN49846.1"/>
    <property type="molecule type" value="Genomic_DNA"/>
</dbReference>
<dbReference type="RefSeq" id="WP_085849582.1">
    <property type="nucleotide sequence ID" value="NZ_FNZV01000007.1"/>
</dbReference>
<dbReference type="STRING" id="658057.SAMN04488032_107135"/>
<dbReference type="Proteomes" id="UP000193307">
    <property type="component" value="Unassembled WGS sequence"/>
</dbReference>
<evidence type="ECO:0000313" key="1">
    <source>
        <dbReference type="EMBL" id="SLN49846.1"/>
    </source>
</evidence>
<sequence>MSGITMKSSTADFSAAPLGFVNINPLPDDLPAGLGKLLLTRKSTAASSFDRQSGDPSVLQTMKDGSGDITFSATHLTVEDTASGLIDTSFVNSYEDGFTIIGVMRFDQVGTDDAHIFSNTSWNNSTKEGWRVLANSEATGVNFRMQAEDGTGDATMTYTVHAPEDPAPDGWFLFAAIWNPAGGTLGSVTLAYPHSNRRYSNDLVAAAKAALPDDVLAMLYDPWAASHGTDSHVSLAMMAYYPSVLTTVTTATGGGQVEDFYSKIKPWLLARDVTIL</sequence>
<organism evidence="1 2">
    <name type="scientific">Pacificibacter marinus</name>
    <dbReference type="NCBI Taxonomy" id="658057"/>
    <lineage>
        <taxon>Bacteria</taxon>
        <taxon>Pseudomonadati</taxon>
        <taxon>Pseudomonadota</taxon>
        <taxon>Alphaproteobacteria</taxon>
        <taxon>Rhodobacterales</taxon>
        <taxon>Roseobacteraceae</taxon>
        <taxon>Pacificibacter</taxon>
    </lineage>
</organism>
<dbReference type="AlphaFoldDB" id="A0A1Y5SZ17"/>
<reference evidence="1 2" key="1">
    <citation type="submission" date="2017-03" db="EMBL/GenBank/DDBJ databases">
        <authorList>
            <person name="Afonso C.L."/>
            <person name="Miller P.J."/>
            <person name="Scott M.A."/>
            <person name="Spackman E."/>
            <person name="Goraichik I."/>
            <person name="Dimitrov K.M."/>
            <person name="Suarez D.L."/>
            <person name="Swayne D.E."/>
        </authorList>
    </citation>
    <scope>NUCLEOTIDE SEQUENCE [LARGE SCALE GENOMIC DNA]</scope>
    <source>
        <strain evidence="1 2">CECT 7971</strain>
    </source>
</reference>
<evidence type="ECO:0000313" key="2">
    <source>
        <dbReference type="Proteomes" id="UP000193307"/>
    </source>
</evidence>
<proteinExistence type="predicted"/>
<keyword evidence="2" id="KW-1185">Reference proteome</keyword>
<dbReference type="Gene3D" id="2.60.120.200">
    <property type="match status" value="1"/>
</dbReference>
<accession>A0A1Y5SZ17</accession>
<name>A0A1Y5SZ17_9RHOB</name>
<protein>
    <submittedName>
        <fullName evidence="1">Uncharacterized protein</fullName>
    </submittedName>
</protein>
<gene>
    <name evidence="1" type="ORF">PAM7971_02456</name>
</gene>